<feature type="domain" description="Reverse transcriptase Ty1/copia-type" evidence="2">
    <location>
        <begin position="725"/>
        <end position="804"/>
    </location>
</feature>
<evidence type="ECO:0000313" key="3">
    <source>
        <dbReference type="EMBL" id="GEY20894.1"/>
    </source>
</evidence>
<gene>
    <name evidence="3" type="ORF">Tci_392868</name>
</gene>
<evidence type="ECO:0000259" key="2">
    <source>
        <dbReference type="Pfam" id="PF07727"/>
    </source>
</evidence>
<name>A0A699HFH1_TANCI</name>
<dbReference type="EMBL" id="BKCJ010160063">
    <property type="protein sequence ID" value="GEY20894.1"/>
    <property type="molecule type" value="Genomic_DNA"/>
</dbReference>
<evidence type="ECO:0000256" key="1">
    <source>
        <dbReference type="SAM" id="MobiDB-lite"/>
    </source>
</evidence>
<comment type="caution">
    <text evidence="3">The sequence shown here is derived from an EMBL/GenBank/DDBJ whole genome shotgun (WGS) entry which is preliminary data.</text>
</comment>
<dbReference type="Pfam" id="PF07727">
    <property type="entry name" value="RVT_2"/>
    <property type="match status" value="1"/>
</dbReference>
<proteinExistence type="predicted"/>
<accession>A0A699HFH1</accession>
<dbReference type="PANTHER" id="PTHR11439:SF509">
    <property type="entry name" value="RNA-DIRECTED DNA POLYMERASE"/>
    <property type="match status" value="1"/>
</dbReference>
<feature type="non-terminal residue" evidence="3">
    <location>
        <position position="1"/>
    </location>
</feature>
<feature type="region of interest" description="Disordered" evidence="1">
    <location>
        <begin position="483"/>
        <end position="520"/>
    </location>
</feature>
<dbReference type="PANTHER" id="PTHR11439">
    <property type="entry name" value="GAG-POL-RELATED RETROTRANSPOSON"/>
    <property type="match status" value="1"/>
</dbReference>
<dbReference type="CDD" id="cd09272">
    <property type="entry name" value="RNase_HI_RT_Ty1"/>
    <property type="match status" value="1"/>
</dbReference>
<dbReference type="InterPro" id="IPR013103">
    <property type="entry name" value="RVT_2"/>
</dbReference>
<organism evidence="3">
    <name type="scientific">Tanacetum cinerariifolium</name>
    <name type="common">Dalmatian daisy</name>
    <name type="synonym">Chrysanthemum cinerariifolium</name>
    <dbReference type="NCBI Taxonomy" id="118510"/>
    <lineage>
        <taxon>Eukaryota</taxon>
        <taxon>Viridiplantae</taxon>
        <taxon>Streptophyta</taxon>
        <taxon>Embryophyta</taxon>
        <taxon>Tracheophyta</taxon>
        <taxon>Spermatophyta</taxon>
        <taxon>Magnoliopsida</taxon>
        <taxon>eudicotyledons</taxon>
        <taxon>Gunneridae</taxon>
        <taxon>Pentapetalae</taxon>
        <taxon>asterids</taxon>
        <taxon>campanulids</taxon>
        <taxon>Asterales</taxon>
        <taxon>Asteraceae</taxon>
        <taxon>Asteroideae</taxon>
        <taxon>Anthemideae</taxon>
        <taxon>Anthemidinae</taxon>
        <taxon>Tanacetum</taxon>
    </lineage>
</organism>
<sequence>VKSASTPVDLEKHLVKDRDANDIDVHLYRSMIGSSMYLTSSRPDIMFAAYACARFQVTPKTSHLLAIKRIFRYLKGKPTLGLWYLKDSPFELVAYTDSDYAGATQDRKSTTGGCQFLGNRLISWQCKKQTVVATSTTEAEYVAAAIIYVSLIHQFWETASSSTSEKTKIVITATIDGRVKSVTEASIRRHLKLEDYEGIRSLPNTEIFKKLALMGTFNFLKMIFEGMLKNLDNKSKFLMYPSNMRQASKGYSMVDVPLFPAMLIQGPLLQSDPTISPPLISSPSRVPTLLHDLPLPRGNTPGSEEGRFIINELTVFCTSLSKKVESLESDLKQIKLTYGAAYTKLIMKGRNEHEVESNFDLATAKDISTVNVPVTTAGVEISTASPEYKTAETFNDSDEITLVESLIEIRRSAIKPQKEFFERRKKQLAAERSEAIRNKPPTRTQVRNRMITYLKHMGKYTHQQLKHKSLELQKLHQKEQKWIDDFKPMDDDSKQQVESNKKRQREVSNDKSFKKQKLEEDNDVGKEELRSILDIVPRDDIAINVESLATKYPIVDWKTYVLTENMMYYQIINADGSSKNYKIFSEMLDDFDRRDVIDLHRLVQERKDHVILGKDCKSTRTPYTIKGGSMALDEYKLFIVGIDQSSRSTPVNIGSYFVTTVDSGRERAQRNKFASMFGQDKDANGNMMFTPVNVARSTYDTRIFSSAYENEVEGAKDDFNNLELTKVVYKNKKDEIGIVVRNKARLVAQGYTQEERIDYDEVFAPVARIKAIRLFLAYASFMEFIVYQMDVKSAFLYGIIEGGVMQRYDGIFISQDKSMIRSLMYLTASRPDIMFVVCACTRFQVTPKVSHLHVVTRIFRFLKGQPKLGFWYTRDSPFDLEPFSNSDYTRASLDRKSTTGGCQFLRKRLISCQCKKQIVVATQQLKQSMLLLLIAMDMCYGSKIKCLAMDSFS</sequence>
<protein>
    <submittedName>
        <fullName evidence="3">Uncharacterized mitochondrial protein AtMg00810-like</fullName>
    </submittedName>
</protein>
<dbReference type="AlphaFoldDB" id="A0A699HFH1"/>
<reference evidence="3" key="1">
    <citation type="journal article" date="2019" name="Sci. Rep.">
        <title>Draft genome of Tanacetum cinerariifolium, the natural source of mosquito coil.</title>
        <authorList>
            <person name="Yamashiro T."/>
            <person name="Shiraishi A."/>
            <person name="Satake H."/>
            <person name="Nakayama K."/>
        </authorList>
    </citation>
    <scope>NUCLEOTIDE SEQUENCE</scope>
</reference>